<evidence type="ECO:0000313" key="1">
    <source>
        <dbReference type="EMBL" id="GAA0875994.1"/>
    </source>
</evidence>
<keyword evidence="2" id="KW-1185">Reference proteome</keyword>
<protein>
    <submittedName>
        <fullName evidence="1">Uncharacterized protein</fullName>
    </submittedName>
</protein>
<dbReference type="EMBL" id="BAAAFH010000017">
    <property type="protein sequence ID" value="GAA0875994.1"/>
    <property type="molecule type" value="Genomic_DNA"/>
</dbReference>
<gene>
    <name evidence="1" type="ORF">GCM10009118_24030</name>
</gene>
<name>A0ABN1MRX8_9FLAO</name>
<dbReference type="Proteomes" id="UP001501126">
    <property type="component" value="Unassembled WGS sequence"/>
</dbReference>
<organism evidence="1 2">
    <name type="scientific">Wandonia haliotis</name>
    <dbReference type="NCBI Taxonomy" id="574963"/>
    <lineage>
        <taxon>Bacteria</taxon>
        <taxon>Pseudomonadati</taxon>
        <taxon>Bacteroidota</taxon>
        <taxon>Flavobacteriia</taxon>
        <taxon>Flavobacteriales</taxon>
        <taxon>Crocinitomicaceae</taxon>
        <taxon>Wandonia</taxon>
    </lineage>
</organism>
<comment type="caution">
    <text evidence="1">The sequence shown here is derived from an EMBL/GenBank/DDBJ whole genome shotgun (WGS) entry which is preliminary data.</text>
</comment>
<reference evidence="1 2" key="1">
    <citation type="journal article" date="2019" name="Int. J. Syst. Evol. Microbiol.">
        <title>The Global Catalogue of Microorganisms (GCM) 10K type strain sequencing project: providing services to taxonomists for standard genome sequencing and annotation.</title>
        <authorList>
            <consortium name="The Broad Institute Genomics Platform"/>
            <consortium name="The Broad Institute Genome Sequencing Center for Infectious Disease"/>
            <person name="Wu L."/>
            <person name="Ma J."/>
        </authorList>
    </citation>
    <scope>NUCLEOTIDE SEQUENCE [LARGE SCALE GENOMIC DNA]</scope>
    <source>
        <strain evidence="1 2">JCM 16083</strain>
    </source>
</reference>
<sequence>MAMRKIILLLIVVFLSNISFGQDNSQIKGYKRLLKGVLLSNGYMKDIKFIRHIKRKPLGIELSLSEQEWRDVIVFKINLKQDSFTYIIFDTKSICLLHSGGYESKGITEKIDDLFYKILKSCD</sequence>
<evidence type="ECO:0000313" key="2">
    <source>
        <dbReference type="Proteomes" id="UP001501126"/>
    </source>
</evidence>
<proteinExistence type="predicted"/>
<accession>A0ABN1MRX8</accession>